<dbReference type="AlphaFoldDB" id="A0A8H5SKW1"/>
<keyword evidence="3" id="KW-1185">Reference proteome</keyword>
<organism evidence="2 3">
    <name type="scientific">Fusarium circinatum</name>
    <name type="common">Pitch canker fungus</name>
    <name type="synonym">Gibberella circinata</name>
    <dbReference type="NCBI Taxonomy" id="48490"/>
    <lineage>
        <taxon>Eukaryota</taxon>
        <taxon>Fungi</taxon>
        <taxon>Dikarya</taxon>
        <taxon>Ascomycota</taxon>
        <taxon>Pezizomycotina</taxon>
        <taxon>Sordariomycetes</taxon>
        <taxon>Hypocreomycetidae</taxon>
        <taxon>Hypocreales</taxon>
        <taxon>Nectriaceae</taxon>
        <taxon>Fusarium</taxon>
        <taxon>Fusarium fujikuroi species complex</taxon>
    </lineage>
</organism>
<gene>
    <name evidence="2" type="ORF">FCIRC_13900</name>
</gene>
<dbReference type="Proteomes" id="UP000572754">
    <property type="component" value="Unassembled WGS sequence"/>
</dbReference>
<comment type="caution">
    <text evidence="2">The sequence shown here is derived from an EMBL/GenBank/DDBJ whole genome shotgun (WGS) entry which is preliminary data.</text>
</comment>
<evidence type="ECO:0000313" key="2">
    <source>
        <dbReference type="EMBL" id="KAF5655375.1"/>
    </source>
</evidence>
<sequence>MKFETTDTTIPLVRPCWGETEDEDKKGEDKKGVDHAGRGKRKASASDDKGSPSPGSSRPTKISATEKTMDDALRKCTRSLAMILIDSRDSLPN</sequence>
<name>A0A8H5SKW1_FUSCI</name>
<evidence type="ECO:0000256" key="1">
    <source>
        <dbReference type="SAM" id="MobiDB-lite"/>
    </source>
</evidence>
<protein>
    <submittedName>
        <fullName evidence="2">Uncharacterized protein</fullName>
    </submittedName>
</protein>
<dbReference type="EMBL" id="JAAQPE010000835">
    <property type="protein sequence ID" value="KAF5655375.1"/>
    <property type="molecule type" value="Genomic_DNA"/>
</dbReference>
<feature type="compositionally biased region" description="Basic and acidic residues" evidence="1">
    <location>
        <begin position="23"/>
        <end position="37"/>
    </location>
</feature>
<feature type="region of interest" description="Disordered" evidence="1">
    <location>
        <begin position="1"/>
        <end position="69"/>
    </location>
</feature>
<accession>A0A8H5SKW1</accession>
<proteinExistence type="predicted"/>
<evidence type="ECO:0000313" key="3">
    <source>
        <dbReference type="Proteomes" id="UP000572754"/>
    </source>
</evidence>
<reference evidence="2 3" key="2">
    <citation type="submission" date="2020-05" db="EMBL/GenBank/DDBJ databases">
        <title>Identification and distribution of gene clusters putatively required for synthesis of sphingolipid metabolism inhibitors in phylogenetically diverse species of the filamentous fungus Fusarium.</title>
        <authorList>
            <person name="Kim H.-S."/>
            <person name="Busman M."/>
            <person name="Brown D.W."/>
            <person name="Divon H."/>
            <person name="Uhlig S."/>
            <person name="Proctor R.H."/>
        </authorList>
    </citation>
    <scope>NUCLEOTIDE SEQUENCE [LARGE SCALE GENOMIC DNA]</scope>
    <source>
        <strain evidence="2 3">NRRL 25331</strain>
    </source>
</reference>
<reference evidence="3" key="1">
    <citation type="journal article" date="2020" name="BMC Genomics">
        <title>Correction to: Identification and distribution of gene clusters required for synthesis of sphingolipid metabolism inhibitors in diverse species of the filamentous fungus Fusarium.</title>
        <authorList>
            <person name="Kim H.S."/>
            <person name="Lohmar J.M."/>
            <person name="Busman M."/>
            <person name="Brown D.W."/>
            <person name="Naumann T.A."/>
            <person name="Divon H.H."/>
            <person name="Lysoe E."/>
            <person name="Uhlig S."/>
            <person name="Proctor R.H."/>
        </authorList>
    </citation>
    <scope>NUCLEOTIDE SEQUENCE [LARGE SCALE GENOMIC DNA]</scope>
    <source>
        <strain evidence="3">NRRL 25331</strain>
    </source>
</reference>